<evidence type="ECO:0000256" key="2">
    <source>
        <dbReference type="ARBA" id="ARBA00022737"/>
    </source>
</evidence>
<sequence>MGCHHLRKPLHLLIFICLLLSAPKDAVFAFDLDKYALLEFKASLSDPYGVLNNWVLQIQDHCAWVEVSCDSCSRVTALCITGAGNSLSCARIAKLPLYGFEIRRP</sequence>
<organism evidence="5 6">
    <name type="scientific">Castilleja foliolosa</name>
    <dbReference type="NCBI Taxonomy" id="1961234"/>
    <lineage>
        <taxon>Eukaryota</taxon>
        <taxon>Viridiplantae</taxon>
        <taxon>Streptophyta</taxon>
        <taxon>Embryophyta</taxon>
        <taxon>Tracheophyta</taxon>
        <taxon>Spermatophyta</taxon>
        <taxon>Magnoliopsida</taxon>
        <taxon>eudicotyledons</taxon>
        <taxon>Gunneridae</taxon>
        <taxon>Pentapetalae</taxon>
        <taxon>asterids</taxon>
        <taxon>lamiids</taxon>
        <taxon>Lamiales</taxon>
        <taxon>Orobanchaceae</taxon>
        <taxon>Pedicularideae</taxon>
        <taxon>Castillejinae</taxon>
        <taxon>Castilleja</taxon>
    </lineage>
</organism>
<evidence type="ECO:0000313" key="6">
    <source>
        <dbReference type="Proteomes" id="UP001632038"/>
    </source>
</evidence>
<dbReference type="Pfam" id="PF08263">
    <property type="entry name" value="LRRNT_2"/>
    <property type="match status" value="1"/>
</dbReference>
<evidence type="ECO:0000256" key="3">
    <source>
        <dbReference type="SAM" id="SignalP"/>
    </source>
</evidence>
<evidence type="ECO:0000259" key="4">
    <source>
        <dbReference type="Pfam" id="PF08263"/>
    </source>
</evidence>
<proteinExistence type="predicted"/>
<keyword evidence="6" id="KW-1185">Reference proteome</keyword>
<dbReference type="Gene3D" id="3.80.10.10">
    <property type="entry name" value="Ribonuclease Inhibitor"/>
    <property type="match status" value="1"/>
</dbReference>
<protein>
    <recommendedName>
        <fullName evidence="4">Leucine-rich repeat-containing N-terminal plant-type domain-containing protein</fullName>
    </recommendedName>
</protein>
<feature type="signal peptide" evidence="3">
    <location>
        <begin position="1"/>
        <end position="29"/>
    </location>
</feature>
<feature type="domain" description="Leucine-rich repeat-containing N-terminal plant-type" evidence="4">
    <location>
        <begin position="33"/>
        <end position="70"/>
    </location>
</feature>
<dbReference type="EMBL" id="JAVIJP010000039">
    <property type="protein sequence ID" value="KAL3627183.1"/>
    <property type="molecule type" value="Genomic_DNA"/>
</dbReference>
<gene>
    <name evidence="5" type="ORF">CASFOL_028546</name>
</gene>
<evidence type="ECO:0000256" key="1">
    <source>
        <dbReference type="ARBA" id="ARBA00022614"/>
    </source>
</evidence>
<keyword evidence="3" id="KW-0732">Signal</keyword>
<dbReference type="InterPro" id="IPR013210">
    <property type="entry name" value="LRR_N_plant-typ"/>
</dbReference>
<reference evidence="6" key="1">
    <citation type="journal article" date="2024" name="IScience">
        <title>Strigolactones Initiate the Formation of Haustorium-like Structures in Castilleja.</title>
        <authorList>
            <person name="Buerger M."/>
            <person name="Peterson D."/>
            <person name="Chory J."/>
        </authorList>
    </citation>
    <scope>NUCLEOTIDE SEQUENCE [LARGE SCALE GENOMIC DNA]</scope>
</reference>
<comment type="caution">
    <text evidence="5">The sequence shown here is derived from an EMBL/GenBank/DDBJ whole genome shotgun (WGS) entry which is preliminary data.</text>
</comment>
<dbReference type="AlphaFoldDB" id="A0ABD3CC81"/>
<dbReference type="Proteomes" id="UP001632038">
    <property type="component" value="Unassembled WGS sequence"/>
</dbReference>
<feature type="chain" id="PRO_5044745569" description="Leucine-rich repeat-containing N-terminal plant-type domain-containing protein" evidence="3">
    <location>
        <begin position="30"/>
        <end position="105"/>
    </location>
</feature>
<evidence type="ECO:0000313" key="5">
    <source>
        <dbReference type="EMBL" id="KAL3627183.1"/>
    </source>
</evidence>
<keyword evidence="1" id="KW-0433">Leucine-rich repeat</keyword>
<name>A0ABD3CC81_9LAMI</name>
<keyword evidence="2" id="KW-0677">Repeat</keyword>
<accession>A0ABD3CC81</accession>
<dbReference type="InterPro" id="IPR032675">
    <property type="entry name" value="LRR_dom_sf"/>
</dbReference>